<dbReference type="InterPro" id="IPR003593">
    <property type="entry name" value="AAA+_ATPase"/>
</dbReference>
<dbReference type="PROSITE" id="PS50893">
    <property type="entry name" value="ABC_TRANSPORTER_2"/>
    <property type="match status" value="1"/>
</dbReference>
<keyword evidence="6" id="KW-1185">Reference proteome</keyword>
<evidence type="ECO:0000256" key="3">
    <source>
        <dbReference type="ARBA" id="ARBA00022840"/>
    </source>
</evidence>
<dbReference type="PROSITE" id="PS00211">
    <property type="entry name" value="ABC_TRANSPORTER_1"/>
    <property type="match status" value="1"/>
</dbReference>
<evidence type="ECO:0000256" key="2">
    <source>
        <dbReference type="ARBA" id="ARBA00022741"/>
    </source>
</evidence>
<dbReference type="Pfam" id="PF00005">
    <property type="entry name" value="ABC_tran"/>
    <property type="match status" value="1"/>
</dbReference>
<comment type="caution">
    <text evidence="5">The sequence shown here is derived from an EMBL/GenBank/DDBJ whole genome shotgun (WGS) entry which is preliminary data.</text>
</comment>
<sequence>MLTVDQVYFSTKQQVILDQIQFLLKSGSITALIGHNGAGKSTLFKAIMGMIHLEAGEIILDGIAQSDNFLAFKKHLSYIPEEAFLLSELTVEQHFQLYIESYQLDPVKMEQQIKQYVDAFEIGDKLDQYPESLSKGMRQKVQIICALLPEVKLLLVDEPFEGLDVHATEYLIDILKKKARTGTMILLTTHQLDRLQGLADHYLMLQQGKLISSGPIEAFDQLKRRFDQS</sequence>
<proteinExistence type="predicted"/>
<accession>A0ABP7VX85</accession>
<name>A0ABP7VX85_9BACI</name>
<keyword evidence="2" id="KW-0547">Nucleotide-binding</keyword>
<dbReference type="SMART" id="SM00382">
    <property type="entry name" value="AAA"/>
    <property type="match status" value="1"/>
</dbReference>
<keyword evidence="1" id="KW-0813">Transport</keyword>
<dbReference type="InterPro" id="IPR003439">
    <property type="entry name" value="ABC_transporter-like_ATP-bd"/>
</dbReference>
<evidence type="ECO:0000313" key="6">
    <source>
        <dbReference type="Proteomes" id="UP001501734"/>
    </source>
</evidence>
<protein>
    <submittedName>
        <fullName evidence="5">ABC transporter ATP-binding protein</fullName>
    </submittedName>
</protein>
<dbReference type="CDD" id="cd03230">
    <property type="entry name" value="ABC_DR_subfamily_A"/>
    <property type="match status" value="1"/>
</dbReference>
<dbReference type="SUPFAM" id="SSF52540">
    <property type="entry name" value="P-loop containing nucleoside triphosphate hydrolases"/>
    <property type="match status" value="1"/>
</dbReference>
<keyword evidence="3 5" id="KW-0067">ATP-binding</keyword>
<dbReference type="PANTHER" id="PTHR42939:SF1">
    <property type="entry name" value="ABC TRANSPORTER ATP-BINDING PROTEIN ALBC-RELATED"/>
    <property type="match status" value="1"/>
</dbReference>
<evidence type="ECO:0000259" key="4">
    <source>
        <dbReference type="PROSITE" id="PS50893"/>
    </source>
</evidence>
<dbReference type="Proteomes" id="UP001501734">
    <property type="component" value="Unassembled WGS sequence"/>
</dbReference>
<dbReference type="RefSeq" id="WP_344912753.1">
    <property type="nucleotide sequence ID" value="NZ_BAABDL010000112.1"/>
</dbReference>
<evidence type="ECO:0000313" key="5">
    <source>
        <dbReference type="EMBL" id="GAA4074912.1"/>
    </source>
</evidence>
<dbReference type="InterPro" id="IPR017871">
    <property type="entry name" value="ABC_transporter-like_CS"/>
</dbReference>
<feature type="domain" description="ABC transporter" evidence="4">
    <location>
        <begin position="2"/>
        <end position="229"/>
    </location>
</feature>
<dbReference type="GO" id="GO:0005524">
    <property type="term" value="F:ATP binding"/>
    <property type="evidence" value="ECO:0007669"/>
    <property type="project" value="UniProtKB-KW"/>
</dbReference>
<dbReference type="Gene3D" id="3.40.50.300">
    <property type="entry name" value="P-loop containing nucleotide triphosphate hydrolases"/>
    <property type="match status" value="1"/>
</dbReference>
<dbReference type="InterPro" id="IPR051782">
    <property type="entry name" value="ABC_Transporter_VariousFunc"/>
</dbReference>
<organism evidence="5 6">
    <name type="scientific">Amphibacillus indicireducens</name>
    <dbReference type="NCBI Taxonomy" id="1076330"/>
    <lineage>
        <taxon>Bacteria</taxon>
        <taxon>Bacillati</taxon>
        <taxon>Bacillota</taxon>
        <taxon>Bacilli</taxon>
        <taxon>Bacillales</taxon>
        <taxon>Bacillaceae</taxon>
        <taxon>Amphibacillus</taxon>
    </lineage>
</organism>
<reference evidence="6" key="1">
    <citation type="journal article" date="2019" name="Int. J. Syst. Evol. Microbiol.">
        <title>The Global Catalogue of Microorganisms (GCM) 10K type strain sequencing project: providing services to taxonomists for standard genome sequencing and annotation.</title>
        <authorList>
            <consortium name="The Broad Institute Genomics Platform"/>
            <consortium name="The Broad Institute Genome Sequencing Center for Infectious Disease"/>
            <person name="Wu L."/>
            <person name="Ma J."/>
        </authorList>
    </citation>
    <scope>NUCLEOTIDE SEQUENCE [LARGE SCALE GENOMIC DNA]</scope>
    <source>
        <strain evidence="6">JCM 17250</strain>
    </source>
</reference>
<evidence type="ECO:0000256" key="1">
    <source>
        <dbReference type="ARBA" id="ARBA00022448"/>
    </source>
</evidence>
<dbReference type="PANTHER" id="PTHR42939">
    <property type="entry name" value="ABC TRANSPORTER ATP-BINDING PROTEIN ALBC-RELATED"/>
    <property type="match status" value="1"/>
</dbReference>
<dbReference type="EMBL" id="BAABDL010000112">
    <property type="protein sequence ID" value="GAA4074912.1"/>
    <property type="molecule type" value="Genomic_DNA"/>
</dbReference>
<dbReference type="InterPro" id="IPR027417">
    <property type="entry name" value="P-loop_NTPase"/>
</dbReference>
<gene>
    <name evidence="5" type="ORF">GCM10022410_19930</name>
</gene>